<protein>
    <recommendedName>
        <fullName evidence="3">Acyltransferase</fullName>
    </recommendedName>
</protein>
<dbReference type="RefSeq" id="WP_115375006.1">
    <property type="nucleotide sequence ID" value="NZ_QASA01000001.1"/>
</dbReference>
<accession>A0A369QRZ7</accession>
<dbReference type="Gene3D" id="2.160.10.10">
    <property type="entry name" value="Hexapeptide repeat proteins"/>
    <property type="match status" value="1"/>
</dbReference>
<reference evidence="1 2" key="1">
    <citation type="submission" date="2018-04" db="EMBL/GenBank/DDBJ databases">
        <title>Adhaeribacter sp. HMF7616 genome sequencing and assembly.</title>
        <authorList>
            <person name="Kang H."/>
            <person name="Kang J."/>
            <person name="Cha I."/>
            <person name="Kim H."/>
            <person name="Joh K."/>
        </authorList>
    </citation>
    <scope>NUCLEOTIDE SEQUENCE [LARGE SCALE GENOMIC DNA]</scope>
    <source>
        <strain evidence="1 2">HMF7616</strain>
    </source>
</reference>
<evidence type="ECO:0000313" key="1">
    <source>
        <dbReference type="EMBL" id="RDC66096.1"/>
    </source>
</evidence>
<dbReference type="InterPro" id="IPR011004">
    <property type="entry name" value="Trimer_LpxA-like_sf"/>
</dbReference>
<sequence>MFLKIISFFLPWPLRRRVLQQWFGYKIHASARIGLAWVFPRKLVMGANSRIDHFTVAIHLDQIEMAKDATIGRGNWITGFPTQSDSSHFKHQFERRAELRLGEAAAITKNHHLDCTNAIEIGRFATIAGYQSQFLTHSIDVLENRQDSTPISIGEYAFVGTNVVVLGGAKLPACSVLGAKSLLNKVYAQEWTLYGGVPAKPIQEIPRSAKYFTRQEGFVY</sequence>
<organism evidence="1 2">
    <name type="scientific">Adhaeribacter pallidiroseus</name>
    <dbReference type="NCBI Taxonomy" id="2072847"/>
    <lineage>
        <taxon>Bacteria</taxon>
        <taxon>Pseudomonadati</taxon>
        <taxon>Bacteroidota</taxon>
        <taxon>Cytophagia</taxon>
        <taxon>Cytophagales</taxon>
        <taxon>Hymenobacteraceae</taxon>
        <taxon>Adhaeribacter</taxon>
    </lineage>
</organism>
<keyword evidence="2" id="KW-1185">Reference proteome</keyword>
<proteinExistence type="predicted"/>
<gene>
    <name evidence="1" type="ORF">AHMF7616_04727</name>
</gene>
<evidence type="ECO:0000313" key="2">
    <source>
        <dbReference type="Proteomes" id="UP000253919"/>
    </source>
</evidence>
<name>A0A369QRZ7_9BACT</name>
<comment type="caution">
    <text evidence="1">The sequence shown here is derived from an EMBL/GenBank/DDBJ whole genome shotgun (WGS) entry which is preliminary data.</text>
</comment>
<dbReference type="SUPFAM" id="SSF51161">
    <property type="entry name" value="Trimeric LpxA-like enzymes"/>
    <property type="match status" value="1"/>
</dbReference>
<dbReference type="AlphaFoldDB" id="A0A369QRZ7"/>
<evidence type="ECO:0008006" key="3">
    <source>
        <dbReference type="Google" id="ProtNLM"/>
    </source>
</evidence>
<dbReference type="OrthoDB" id="9814490at2"/>
<dbReference type="Proteomes" id="UP000253919">
    <property type="component" value="Unassembled WGS sequence"/>
</dbReference>
<dbReference type="EMBL" id="QASA01000001">
    <property type="protein sequence ID" value="RDC66096.1"/>
    <property type="molecule type" value="Genomic_DNA"/>
</dbReference>